<keyword evidence="10 11" id="KW-0472">Membrane</keyword>
<keyword evidence="6 11" id="KW-0812">Transmembrane</keyword>
<keyword evidence="8" id="KW-0029">Amino-acid transport</keyword>
<dbReference type="SUPFAM" id="SSF53850">
    <property type="entry name" value="Periplasmic binding protein-like II"/>
    <property type="match status" value="1"/>
</dbReference>
<evidence type="ECO:0000259" key="13">
    <source>
        <dbReference type="PROSITE" id="PS50928"/>
    </source>
</evidence>
<evidence type="ECO:0000256" key="10">
    <source>
        <dbReference type="ARBA" id="ARBA00023136"/>
    </source>
</evidence>
<evidence type="ECO:0000256" key="12">
    <source>
        <dbReference type="SAM" id="SignalP"/>
    </source>
</evidence>
<dbReference type="Pfam" id="PF00528">
    <property type="entry name" value="BPD_transp_1"/>
    <property type="match status" value="1"/>
</dbReference>
<evidence type="ECO:0000256" key="9">
    <source>
        <dbReference type="ARBA" id="ARBA00022989"/>
    </source>
</evidence>
<feature type="chain" id="PRO_5016873827" evidence="12">
    <location>
        <begin position="23"/>
        <end position="518"/>
    </location>
</feature>
<dbReference type="Pfam" id="PF00497">
    <property type="entry name" value="SBP_bac_3"/>
    <property type="match status" value="1"/>
</dbReference>
<dbReference type="CDD" id="cd01004">
    <property type="entry name" value="PBP2_MidA_like"/>
    <property type="match status" value="1"/>
</dbReference>
<evidence type="ECO:0000256" key="4">
    <source>
        <dbReference type="ARBA" id="ARBA00022448"/>
    </source>
</evidence>
<organism evidence="14 15">
    <name type="scientific">Komagataeibacter saccharivorans</name>
    <dbReference type="NCBI Taxonomy" id="265959"/>
    <lineage>
        <taxon>Bacteria</taxon>
        <taxon>Pseudomonadati</taxon>
        <taxon>Pseudomonadota</taxon>
        <taxon>Alphaproteobacteria</taxon>
        <taxon>Acetobacterales</taxon>
        <taxon>Acetobacteraceae</taxon>
        <taxon>Komagataeibacter</taxon>
    </lineage>
</organism>
<name>A0A347W873_9PROT</name>
<evidence type="ECO:0000256" key="1">
    <source>
        <dbReference type="ARBA" id="ARBA00004429"/>
    </source>
</evidence>
<evidence type="ECO:0000256" key="3">
    <source>
        <dbReference type="ARBA" id="ARBA00010333"/>
    </source>
</evidence>
<dbReference type="AlphaFoldDB" id="A0A347W873"/>
<dbReference type="RefSeq" id="WP_216825278.1">
    <property type="nucleotide sequence ID" value="NZ_CP023036.1"/>
</dbReference>
<feature type="transmembrane region" description="Helical" evidence="11">
    <location>
        <begin position="291"/>
        <end position="319"/>
    </location>
</feature>
<dbReference type="SMART" id="SM00062">
    <property type="entry name" value="PBPb"/>
    <property type="match status" value="1"/>
</dbReference>
<feature type="domain" description="ABC transmembrane type-1" evidence="13">
    <location>
        <begin position="297"/>
        <end position="485"/>
    </location>
</feature>
<keyword evidence="7 12" id="KW-0732">Signal</keyword>
<evidence type="ECO:0000256" key="8">
    <source>
        <dbReference type="ARBA" id="ARBA00022970"/>
    </source>
</evidence>
<comment type="similarity">
    <text evidence="3">Belongs to the bacterial solute-binding protein 3 family.</text>
</comment>
<accession>A0A347W873</accession>
<dbReference type="CDD" id="cd06261">
    <property type="entry name" value="TM_PBP2"/>
    <property type="match status" value="1"/>
</dbReference>
<keyword evidence="9 11" id="KW-1133">Transmembrane helix</keyword>
<dbReference type="PROSITE" id="PS50928">
    <property type="entry name" value="ABC_TM1"/>
    <property type="match status" value="1"/>
</dbReference>
<dbReference type="InterPro" id="IPR010065">
    <property type="entry name" value="AA_ABC_transptr_permease_3TM"/>
</dbReference>
<proteinExistence type="inferred from homology"/>
<comment type="similarity">
    <text evidence="2">Belongs to the binding-protein-dependent transport system permease family. HisMQ subfamily.</text>
</comment>
<dbReference type="PROSITE" id="PS01039">
    <property type="entry name" value="SBP_BACTERIAL_3"/>
    <property type="match status" value="1"/>
</dbReference>
<dbReference type="InterPro" id="IPR018313">
    <property type="entry name" value="SBP_3_CS"/>
</dbReference>
<reference evidence="14 15" key="1">
    <citation type="submission" date="2017-08" db="EMBL/GenBank/DDBJ databases">
        <title>Complete genome sequence of Gluconacetobacter saccharivorans CV1 isolated from Fermented Vinegar.</title>
        <authorList>
            <person name="Kim S.-Y."/>
        </authorList>
    </citation>
    <scope>NUCLEOTIDE SEQUENCE [LARGE SCALE GENOMIC DNA]</scope>
    <source>
        <strain evidence="14 15">CV1</strain>
    </source>
</reference>
<feature type="transmembrane region" description="Helical" evidence="11">
    <location>
        <begin position="463"/>
        <end position="483"/>
    </location>
</feature>
<dbReference type="Gene3D" id="1.10.3720.10">
    <property type="entry name" value="MetI-like"/>
    <property type="match status" value="1"/>
</dbReference>
<dbReference type="Gene3D" id="3.40.190.10">
    <property type="entry name" value="Periplasmic binding protein-like II"/>
    <property type="match status" value="2"/>
</dbReference>
<evidence type="ECO:0000313" key="15">
    <source>
        <dbReference type="Proteomes" id="UP000264120"/>
    </source>
</evidence>
<dbReference type="Proteomes" id="UP000264120">
    <property type="component" value="Chromosome"/>
</dbReference>
<evidence type="ECO:0000256" key="5">
    <source>
        <dbReference type="ARBA" id="ARBA00022475"/>
    </source>
</evidence>
<keyword evidence="4 11" id="KW-0813">Transport</keyword>
<feature type="transmembrane region" description="Helical" evidence="11">
    <location>
        <begin position="331"/>
        <end position="353"/>
    </location>
</feature>
<evidence type="ECO:0000256" key="11">
    <source>
        <dbReference type="RuleBase" id="RU363032"/>
    </source>
</evidence>
<keyword evidence="5" id="KW-1003">Cell membrane</keyword>
<sequence>MIRNAILAAISILPLWHGAARAMPTLATPGALTSATAATFTPFEFVRDGQVTGFDIDLAAAMAARLHLRPVTVNMQFDGLIPALQGGRVDFINSAMYISPERARAVDFVPYLQVANVVMVSAARPGGITGNDLSLCGRQVAVTLGGIEDDNARDASARCRAAGRPALDVLSFPTGQDTAMNLRAGRVDAAFDSVYGAVTLMHDMPGVYAVAGRPFGTDAWIGFAVRRGDTAMRDMLAGALHAVRADGTFDALVRRWDLPPAEQVDTAAQGQVRRGGLWRGLAACWGYFASWLFFEAALMTLLVTILSLAAGCVIGLGAALMQSSRLRVAQVVVALYLWLFRGTPVLLQIVFVYNVLPGFGLRLSALLSAVLALSLNEGAYMAEIIRAGLRAIRPGQRTAGLALGLTPVGVMRHIVAPQAFRVIVPMLGNQAIGMLKTSALVSVIAVEDLLLVANQAASASFRYLEALSAAGLYYLALTTLFMLGQSVLERRLDPAVRATGGTLLARLGRMVGSAGDAR</sequence>
<dbReference type="InterPro" id="IPR000515">
    <property type="entry name" value="MetI-like"/>
</dbReference>
<dbReference type="GO" id="GO:0006865">
    <property type="term" value="P:amino acid transport"/>
    <property type="evidence" value="ECO:0007669"/>
    <property type="project" value="UniProtKB-KW"/>
</dbReference>
<feature type="signal peptide" evidence="12">
    <location>
        <begin position="1"/>
        <end position="22"/>
    </location>
</feature>
<dbReference type="NCBIfam" id="TIGR01726">
    <property type="entry name" value="HEQRo_perm_3TM"/>
    <property type="match status" value="1"/>
</dbReference>
<dbReference type="KEGG" id="ksc:CD178_00239"/>
<gene>
    <name evidence="14" type="primary">artQ</name>
    <name evidence="14" type="ORF">CD178_00239</name>
</gene>
<evidence type="ECO:0000313" key="14">
    <source>
        <dbReference type="EMBL" id="AXY21066.1"/>
    </source>
</evidence>
<dbReference type="EMBL" id="CP023036">
    <property type="protein sequence ID" value="AXY21066.1"/>
    <property type="molecule type" value="Genomic_DNA"/>
</dbReference>
<evidence type="ECO:0000256" key="2">
    <source>
        <dbReference type="ARBA" id="ARBA00010072"/>
    </source>
</evidence>
<dbReference type="PANTHER" id="PTHR30614">
    <property type="entry name" value="MEMBRANE COMPONENT OF AMINO ACID ABC TRANSPORTER"/>
    <property type="match status" value="1"/>
</dbReference>
<protein>
    <submittedName>
        <fullName evidence="14">Arginine transport system permease protein ArtQ</fullName>
    </submittedName>
</protein>
<dbReference type="SUPFAM" id="SSF161098">
    <property type="entry name" value="MetI-like"/>
    <property type="match status" value="1"/>
</dbReference>
<evidence type="ECO:0000256" key="6">
    <source>
        <dbReference type="ARBA" id="ARBA00022692"/>
    </source>
</evidence>
<keyword evidence="15" id="KW-1185">Reference proteome</keyword>
<feature type="transmembrane region" description="Helical" evidence="11">
    <location>
        <begin position="432"/>
        <end position="451"/>
    </location>
</feature>
<dbReference type="PANTHER" id="PTHR30614:SF0">
    <property type="entry name" value="L-CYSTINE TRANSPORT SYSTEM PERMEASE PROTEIN TCYL"/>
    <property type="match status" value="1"/>
</dbReference>
<feature type="transmembrane region" description="Helical" evidence="11">
    <location>
        <begin position="401"/>
        <end position="420"/>
    </location>
</feature>
<dbReference type="InterPro" id="IPR035906">
    <property type="entry name" value="MetI-like_sf"/>
</dbReference>
<dbReference type="InterPro" id="IPR001638">
    <property type="entry name" value="Solute-binding_3/MltF_N"/>
</dbReference>
<comment type="subcellular location">
    <subcellularLocation>
        <location evidence="1">Cell inner membrane</location>
        <topology evidence="1">Multi-pass membrane protein</topology>
    </subcellularLocation>
    <subcellularLocation>
        <location evidence="11">Cell membrane</location>
        <topology evidence="11">Multi-pass membrane protein</topology>
    </subcellularLocation>
</comment>
<dbReference type="InterPro" id="IPR043429">
    <property type="entry name" value="ArtM/GltK/GlnP/TcyL/YhdX-like"/>
</dbReference>
<feature type="transmembrane region" description="Helical" evidence="11">
    <location>
        <begin position="359"/>
        <end position="380"/>
    </location>
</feature>
<evidence type="ECO:0000256" key="7">
    <source>
        <dbReference type="ARBA" id="ARBA00022729"/>
    </source>
</evidence>
<dbReference type="GO" id="GO:0022857">
    <property type="term" value="F:transmembrane transporter activity"/>
    <property type="evidence" value="ECO:0007669"/>
    <property type="project" value="InterPro"/>
</dbReference>
<dbReference type="GO" id="GO:0043190">
    <property type="term" value="C:ATP-binding cassette (ABC) transporter complex"/>
    <property type="evidence" value="ECO:0007669"/>
    <property type="project" value="InterPro"/>
</dbReference>